<sequence length="409" mass="46926">MNNKAHIYKNSFEAFLRNTNEKFVLRSEILRLIEERDIKSCLDIGSGNGDMALPISESVTRYVGVEKNPLFVTSLRAKKLQVHESTWPAPLPIHGHSVDSHFYDMVLLSHVVSYEKDEWKDLLREAWWHVRPGGGVMTLVTYRGDETDWTNIMQELGQGGYYSVDTHRKTFHEITSFLKGLGKVNDKKVVSHVTVLEHLDEMLQALEFVYTNGREDRLVEWQKIRNQFGKILSERYDANLPHSKRRILVPKYQFPFPHLCINVEKSTDVYISYKYRGEKPDVLREMISSAEGALHSQGKTTFCNLHADPYYHRNNFTVDQVMSHCFSELEGSKQHLVVIHSEAVSKGILQEIEISQKQGRKVMLAKKTGVEAGYLSDASFADPVIHWTNLEDLGAQIRKHPILSSSEAL</sequence>
<comment type="caution">
    <text evidence="1">The sequence shown here is derived from an EMBL/GenBank/DDBJ whole genome shotgun (WGS) entry which is preliminary data.</text>
</comment>
<dbReference type="EMBL" id="MEWR01000020">
    <property type="protein sequence ID" value="OGC81749.1"/>
    <property type="molecule type" value="Genomic_DNA"/>
</dbReference>
<dbReference type="AlphaFoldDB" id="A0A1F4XJD6"/>
<reference evidence="1 2" key="1">
    <citation type="journal article" date="2016" name="Nat. Commun.">
        <title>Thousands of microbial genomes shed light on interconnected biogeochemical processes in an aquifer system.</title>
        <authorList>
            <person name="Anantharaman K."/>
            <person name="Brown C.T."/>
            <person name="Hug L.A."/>
            <person name="Sharon I."/>
            <person name="Castelle C.J."/>
            <person name="Probst A.J."/>
            <person name="Thomas B.C."/>
            <person name="Singh A."/>
            <person name="Wilkins M.J."/>
            <person name="Karaoz U."/>
            <person name="Brodie E.L."/>
            <person name="Williams K.H."/>
            <person name="Hubbard S.S."/>
            <person name="Banfield J.F."/>
        </authorList>
    </citation>
    <scope>NUCLEOTIDE SEQUENCE [LARGE SCALE GENOMIC DNA]</scope>
</reference>
<dbReference type="Gene3D" id="3.40.50.450">
    <property type="match status" value="1"/>
</dbReference>
<dbReference type="InterPro" id="IPR029063">
    <property type="entry name" value="SAM-dependent_MTases_sf"/>
</dbReference>
<proteinExistence type="predicted"/>
<dbReference type="STRING" id="1817814.A2V81_04535"/>
<dbReference type="Gene3D" id="3.40.50.150">
    <property type="entry name" value="Vaccinia Virus protein VP39"/>
    <property type="match status" value="1"/>
</dbReference>
<accession>A0A1F4XJD6</accession>
<protein>
    <submittedName>
        <fullName evidence="1">Uncharacterized protein</fullName>
    </submittedName>
</protein>
<dbReference type="Proteomes" id="UP000177614">
    <property type="component" value="Unassembled WGS sequence"/>
</dbReference>
<organism evidence="1 2">
    <name type="scientific">Candidatus Abawacabacteria bacterium RBG_16_42_10</name>
    <dbReference type="NCBI Taxonomy" id="1817814"/>
    <lineage>
        <taxon>Bacteria</taxon>
        <taxon>Candidatus Abawacaibacteriota</taxon>
    </lineage>
</organism>
<evidence type="ECO:0000313" key="1">
    <source>
        <dbReference type="EMBL" id="OGC81749.1"/>
    </source>
</evidence>
<dbReference type="Pfam" id="PF13489">
    <property type="entry name" value="Methyltransf_23"/>
    <property type="match status" value="1"/>
</dbReference>
<dbReference type="CDD" id="cd02440">
    <property type="entry name" value="AdoMet_MTases"/>
    <property type="match status" value="1"/>
</dbReference>
<name>A0A1F4XJD6_9BACT</name>
<evidence type="ECO:0000313" key="2">
    <source>
        <dbReference type="Proteomes" id="UP000177614"/>
    </source>
</evidence>
<gene>
    <name evidence="1" type="ORF">A2V81_04535</name>
</gene>
<dbReference type="SUPFAM" id="SSF53335">
    <property type="entry name" value="S-adenosyl-L-methionine-dependent methyltransferases"/>
    <property type="match status" value="1"/>
</dbReference>